<organism evidence="1">
    <name type="scientific">Arundo donax</name>
    <name type="common">Giant reed</name>
    <name type="synonym">Donax arundinaceus</name>
    <dbReference type="NCBI Taxonomy" id="35708"/>
    <lineage>
        <taxon>Eukaryota</taxon>
        <taxon>Viridiplantae</taxon>
        <taxon>Streptophyta</taxon>
        <taxon>Embryophyta</taxon>
        <taxon>Tracheophyta</taxon>
        <taxon>Spermatophyta</taxon>
        <taxon>Magnoliopsida</taxon>
        <taxon>Liliopsida</taxon>
        <taxon>Poales</taxon>
        <taxon>Poaceae</taxon>
        <taxon>PACMAD clade</taxon>
        <taxon>Arundinoideae</taxon>
        <taxon>Arundineae</taxon>
        <taxon>Arundo</taxon>
    </lineage>
</organism>
<reference evidence="1" key="1">
    <citation type="submission" date="2014-09" db="EMBL/GenBank/DDBJ databases">
        <authorList>
            <person name="Magalhaes I.L.F."/>
            <person name="Oliveira U."/>
            <person name="Santos F.R."/>
            <person name="Vidigal T.H.D.A."/>
            <person name="Brescovit A.D."/>
            <person name="Santos A.J."/>
        </authorList>
    </citation>
    <scope>NUCLEOTIDE SEQUENCE</scope>
    <source>
        <tissue evidence="1">Shoot tissue taken approximately 20 cm above the soil surface</tissue>
    </source>
</reference>
<evidence type="ECO:0000313" key="1">
    <source>
        <dbReference type="EMBL" id="JAD55253.1"/>
    </source>
</evidence>
<reference evidence="1" key="2">
    <citation type="journal article" date="2015" name="Data Brief">
        <title>Shoot transcriptome of the giant reed, Arundo donax.</title>
        <authorList>
            <person name="Barrero R.A."/>
            <person name="Guerrero F.D."/>
            <person name="Moolhuijzen P."/>
            <person name="Goolsby J.A."/>
            <person name="Tidwell J."/>
            <person name="Bellgard S.E."/>
            <person name="Bellgard M.I."/>
        </authorList>
    </citation>
    <scope>NUCLEOTIDE SEQUENCE</scope>
    <source>
        <tissue evidence="1">Shoot tissue taken approximately 20 cm above the soil surface</tissue>
    </source>
</reference>
<proteinExistence type="predicted"/>
<dbReference type="EMBL" id="GBRH01242642">
    <property type="protein sequence ID" value="JAD55253.1"/>
    <property type="molecule type" value="Transcribed_RNA"/>
</dbReference>
<accession>A0A0A9AZE2</accession>
<protein>
    <submittedName>
        <fullName evidence="1">Uncharacterized protein</fullName>
    </submittedName>
</protein>
<sequence length="23" mass="2590">MLASGIKMCVLLLLFRRNAAIQQ</sequence>
<name>A0A0A9AZE2_ARUDO</name>
<dbReference type="AlphaFoldDB" id="A0A0A9AZE2"/>